<dbReference type="PANTHER" id="PTHR48097">
    <property type="entry name" value="L-THREONINE ALDOLASE-RELATED"/>
    <property type="match status" value="1"/>
</dbReference>
<reference evidence="7" key="1">
    <citation type="journal article" date="2018" name="Front. Microbiol.">
        <title>Genome-Based Analysis Reveals the Taxonomy and Diversity of the Family Idiomarinaceae.</title>
        <authorList>
            <person name="Liu Y."/>
            <person name="Lai Q."/>
            <person name="Shao Z."/>
        </authorList>
    </citation>
    <scope>NUCLEOTIDE SEQUENCE [LARGE SCALE GENOMIC DNA]</scope>
    <source>
        <strain evidence="7">KYW314</strain>
    </source>
</reference>
<comment type="subunit">
    <text evidence="3">Homotetramer.</text>
</comment>
<name>A0A7Z6ZVH2_9GAMM</name>
<dbReference type="EMBL" id="PIPR01000001">
    <property type="protein sequence ID" value="RUO42032.1"/>
    <property type="molecule type" value="Genomic_DNA"/>
</dbReference>
<dbReference type="InterPro" id="IPR001597">
    <property type="entry name" value="ArAA_b-elim_lyase/Thr_aldolase"/>
</dbReference>
<evidence type="ECO:0000256" key="4">
    <source>
        <dbReference type="ARBA" id="ARBA00022898"/>
    </source>
</evidence>
<dbReference type="AlphaFoldDB" id="A0A7Z6ZVH2"/>
<evidence type="ECO:0000256" key="3">
    <source>
        <dbReference type="ARBA" id="ARBA00011881"/>
    </source>
</evidence>
<keyword evidence="7" id="KW-1185">Reference proteome</keyword>
<evidence type="ECO:0000313" key="6">
    <source>
        <dbReference type="EMBL" id="RUO42032.1"/>
    </source>
</evidence>
<evidence type="ECO:0000259" key="5">
    <source>
        <dbReference type="Pfam" id="PF01212"/>
    </source>
</evidence>
<accession>A0A7Z6ZVH2</accession>
<dbReference type="PANTHER" id="PTHR48097:SF9">
    <property type="entry name" value="L-THREONINE ALDOLASE"/>
    <property type="match status" value="1"/>
</dbReference>
<dbReference type="GO" id="GO:0006545">
    <property type="term" value="P:glycine biosynthetic process"/>
    <property type="evidence" value="ECO:0007669"/>
    <property type="project" value="TreeGrafter"/>
</dbReference>
<protein>
    <submittedName>
        <fullName evidence="6">Threonine aldolase</fullName>
    </submittedName>
</protein>
<sequence length="369" mass="40515">MNEKAITDVLRIAYTSAVREAEHSILRHPAESIGTTLQKLAKRAEGQHADVYGSGELIETFEREVADLLGKPAALFLPSGTLAQPLALKIHSEQFGKSVVGLHPTSHLVLHEQDGYQKLWGLSGKMLGQPDKVLEYGDFARLSGDELAAIVLELPMREIGGQLPSWDDLNKQVDWAKERNVAVHFDGARLWQCPNFYQRSLAEISALADSVYVSFYKDIGGIAGAILAGEEDFIAAARVWNRRAGGNLISMYPYVLAAQHGLAENLESVTEAARYAKQLAPLFAMIEGVTVNPTTPQAAMFHLHIARDQNELIEAVTQYAEQHGIVVLSLPRVYDKGISICEISLGRSALQHSPEFWAQHLQACLSANN</sequence>
<dbReference type="InterPro" id="IPR015421">
    <property type="entry name" value="PyrdxlP-dep_Trfase_major"/>
</dbReference>
<dbReference type="GO" id="GO:0006567">
    <property type="term" value="P:L-threonine catabolic process"/>
    <property type="evidence" value="ECO:0007669"/>
    <property type="project" value="TreeGrafter"/>
</dbReference>
<evidence type="ECO:0000256" key="2">
    <source>
        <dbReference type="ARBA" id="ARBA00006966"/>
    </source>
</evidence>
<dbReference type="GO" id="GO:0008732">
    <property type="term" value="F:L-allo-threonine aldolase activity"/>
    <property type="evidence" value="ECO:0007669"/>
    <property type="project" value="TreeGrafter"/>
</dbReference>
<comment type="cofactor">
    <cofactor evidence="1">
        <name>pyridoxal 5'-phosphate</name>
        <dbReference type="ChEBI" id="CHEBI:597326"/>
    </cofactor>
</comment>
<dbReference type="Gene3D" id="3.40.640.10">
    <property type="entry name" value="Type I PLP-dependent aspartate aminotransferase-like (Major domain)"/>
    <property type="match status" value="1"/>
</dbReference>
<dbReference type="SUPFAM" id="SSF53383">
    <property type="entry name" value="PLP-dependent transferases"/>
    <property type="match status" value="1"/>
</dbReference>
<dbReference type="Gene3D" id="3.90.1150.10">
    <property type="entry name" value="Aspartate Aminotransferase, domain 1"/>
    <property type="match status" value="1"/>
</dbReference>
<evidence type="ECO:0000313" key="7">
    <source>
        <dbReference type="Proteomes" id="UP000287766"/>
    </source>
</evidence>
<organism evidence="6 7">
    <name type="scientific">Pseudidiomarina aestuarii</name>
    <dbReference type="NCBI Taxonomy" id="624146"/>
    <lineage>
        <taxon>Bacteria</taxon>
        <taxon>Pseudomonadati</taxon>
        <taxon>Pseudomonadota</taxon>
        <taxon>Gammaproteobacteria</taxon>
        <taxon>Alteromonadales</taxon>
        <taxon>Idiomarinaceae</taxon>
        <taxon>Pseudidiomarina</taxon>
    </lineage>
</organism>
<dbReference type="Pfam" id="PF01212">
    <property type="entry name" value="Beta_elim_lyase"/>
    <property type="match status" value="1"/>
</dbReference>
<proteinExistence type="inferred from homology"/>
<comment type="similarity">
    <text evidence="2">Belongs to the threonine aldolase family.</text>
</comment>
<comment type="caution">
    <text evidence="6">The sequence shown here is derived from an EMBL/GenBank/DDBJ whole genome shotgun (WGS) entry which is preliminary data.</text>
</comment>
<keyword evidence="4" id="KW-0663">Pyridoxal phosphate</keyword>
<dbReference type="InterPro" id="IPR015422">
    <property type="entry name" value="PyrdxlP-dep_Trfase_small"/>
</dbReference>
<dbReference type="GO" id="GO:0005829">
    <property type="term" value="C:cytosol"/>
    <property type="evidence" value="ECO:0007669"/>
    <property type="project" value="TreeGrafter"/>
</dbReference>
<dbReference type="RefSeq" id="WP_169930756.1">
    <property type="nucleotide sequence ID" value="NZ_PIPR01000001.1"/>
</dbReference>
<evidence type="ECO:0000256" key="1">
    <source>
        <dbReference type="ARBA" id="ARBA00001933"/>
    </source>
</evidence>
<feature type="domain" description="Aromatic amino acid beta-eliminating lyase/threonine aldolase" evidence="5">
    <location>
        <begin position="48"/>
        <end position="304"/>
    </location>
</feature>
<dbReference type="Proteomes" id="UP000287766">
    <property type="component" value="Unassembled WGS sequence"/>
</dbReference>
<dbReference type="InterPro" id="IPR015424">
    <property type="entry name" value="PyrdxlP-dep_Trfase"/>
</dbReference>
<gene>
    <name evidence="6" type="ORF">CWE22_07775</name>
</gene>